<dbReference type="Proteomes" id="UP000448575">
    <property type="component" value="Unassembled WGS sequence"/>
</dbReference>
<evidence type="ECO:0000313" key="1">
    <source>
        <dbReference type="EMBL" id="MYN05178.1"/>
    </source>
</evidence>
<protein>
    <recommendedName>
        <fullName evidence="3">Porin</fullName>
    </recommendedName>
</protein>
<dbReference type="Gene3D" id="2.40.160.10">
    <property type="entry name" value="Porin"/>
    <property type="match status" value="1"/>
</dbReference>
<sequence>MLALTPAHAGHQDGSDWTFGGFGTLSAVHSTEKQADFSANPLNPGQAGATREWSYGVDSRLGAQLAYNGDRWSAVLQVVAERNVTNSWRPVVEWANVQYQVTPELSLRFGRIALPLFLSGDYRKASYALTAVRAPSELYGALPISNSDGIDASYRWTLGEWKHTTQVLYGGTRVRLSDTLHADARALTGLSNTSTTGAVTVRATALKADLETKLGGQLFSALRQFGAQGETLARRYEPDGKRASVLSIGASYDPGQWFVMGEVGRINARSILGDKSAGYVSAGYRFGSVTPYATFSKVVANTPTRVDGLDLSSLPPPYAAAGQRLNKELNAWLSMISVQDTLSTGVRWDAGSNTALKFQFDHVRPRKGTSGTLTNLQPGYQYGRSFGVISAALDLVF</sequence>
<dbReference type="InterPro" id="IPR023614">
    <property type="entry name" value="Porin_dom_sf"/>
</dbReference>
<evidence type="ECO:0000313" key="2">
    <source>
        <dbReference type="Proteomes" id="UP000448575"/>
    </source>
</evidence>
<reference evidence="1 2" key="1">
    <citation type="submission" date="2019-12" db="EMBL/GenBank/DDBJ databases">
        <title>Novel species isolated from a subtropical stream in China.</title>
        <authorList>
            <person name="Lu H."/>
        </authorList>
    </citation>
    <scope>NUCLEOTIDE SEQUENCE [LARGE SCALE GENOMIC DNA]</scope>
    <source>
        <strain evidence="1 2">DS3</strain>
    </source>
</reference>
<accession>A0A6N9HNC6</accession>
<organism evidence="1 2">
    <name type="scientific">Pseudoduganella guangdongensis</name>
    <dbReference type="NCBI Taxonomy" id="2692179"/>
    <lineage>
        <taxon>Bacteria</taxon>
        <taxon>Pseudomonadati</taxon>
        <taxon>Pseudomonadota</taxon>
        <taxon>Betaproteobacteria</taxon>
        <taxon>Burkholderiales</taxon>
        <taxon>Oxalobacteraceae</taxon>
        <taxon>Telluria group</taxon>
        <taxon>Pseudoduganella</taxon>
    </lineage>
</organism>
<dbReference type="EMBL" id="WWCJ01000025">
    <property type="protein sequence ID" value="MYN05178.1"/>
    <property type="molecule type" value="Genomic_DNA"/>
</dbReference>
<proteinExistence type="predicted"/>
<keyword evidence="2" id="KW-1185">Reference proteome</keyword>
<comment type="caution">
    <text evidence="1">The sequence shown here is derived from an EMBL/GenBank/DDBJ whole genome shotgun (WGS) entry which is preliminary data.</text>
</comment>
<dbReference type="AlphaFoldDB" id="A0A6N9HNC6"/>
<dbReference type="SUPFAM" id="SSF56935">
    <property type="entry name" value="Porins"/>
    <property type="match status" value="1"/>
</dbReference>
<gene>
    <name evidence="1" type="ORF">GTP41_24080</name>
</gene>
<name>A0A6N9HNC6_9BURK</name>
<evidence type="ECO:0008006" key="3">
    <source>
        <dbReference type="Google" id="ProtNLM"/>
    </source>
</evidence>